<accession>A0A1B1N8E8</accession>
<name>A0A1B1N8E8_9MICO</name>
<protein>
    <submittedName>
        <fullName evidence="2">Uncharacterized protein</fullName>
    </submittedName>
</protein>
<keyword evidence="1" id="KW-1133">Transmembrane helix</keyword>
<keyword evidence="1" id="KW-0812">Transmembrane</keyword>
<keyword evidence="1" id="KW-0472">Membrane</keyword>
<dbReference type="OrthoDB" id="4207784at2"/>
<dbReference type="RefSeq" id="WP_066635411.1">
    <property type="nucleotide sequence ID" value="NZ_CP014989.1"/>
</dbReference>
<proteinExistence type="predicted"/>
<dbReference type="EMBL" id="CP014989">
    <property type="protein sequence ID" value="ANS77703.1"/>
    <property type="molecule type" value="Genomic_DNA"/>
</dbReference>
<gene>
    <name evidence="2" type="ORF">SGUI_0307</name>
</gene>
<organism evidence="2 3">
    <name type="scientific">Serinicoccus hydrothermalis</name>
    <dbReference type="NCBI Taxonomy" id="1758689"/>
    <lineage>
        <taxon>Bacteria</taxon>
        <taxon>Bacillati</taxon>
        <taxon>Actinomycetota</taxon>
        <taxon>Actinomycetes</taxon>
        <taxon>Micrococcales</taxon>
        <taxon>Ornithinimicrobiaceae</taxon>
        <taxon>Serinicoccus</taxon>
    </lineage>
</organism>
<evidence type="ECO:0000256" key="1">
    <source>
        <dbReference type="SAM" id="Phobius"/>
    </source>
</evidence>
<dbReference type="KEGG" id="serj:SGUI_0307"/>
<evidence type="ECO:0000313" key="2">
    <source>
        <dbReference type="EMBL" id="ANS77703.1"/>
    </source>
</evidence>
<dbReference type="Proteomes" id="UP000092482">
    <property type="component" value="Chromosome"/>
</dbReference>
<dbReference type="AlphaFoldDB" id="A0A1B1N8E8"/>
<evidence type="ECO:0000313" key="3">
    <source>
        <dbReference type="Proteomes" id="UP000092482"/>
    </source>
</evidence>
<sequence length="177" mass="19561">MGITETFYERVGWAAEGSGYEVLRTEEGFDVRRNVVDARWVAMLHQAQVREVIVHHVAVDEPSNSYTISDDVYGLEWQAGVDGTPQAVLSFQASRTRGTVKSVGFRKEWAFMPDGGLEKVVDYTYNTEDGRRLITGPARELGLRRQMDTWTKVGLIVGAIGAAGGLLALVLVLVFVL</sequence>
<reference evidence="2 3" key="1">
    <citation type="submission" date="2016-03" db="EMBL/GenBank/DDBJ databases">
        <title>Shallow-sea hydrothermal system.</title>
        <authorList>
            <person name="Tang K."/>
        </authorList>
    </citation>
    <scope>NUCLEOTIDE SEQUENCE [LARGE SCALE GENOMIC DNA]</scope>
    <source>
        <strain evidence="2 3">JLT9</strain>
    </source>
</reference>
<keyword evidence="3" id="KW-1185">Reference proteome</keyword>
<feature type="transmembrane region" description="Helical" evidence="1">
    <location>
        <begin position="153"/>
        <end position="176"/>
    </location>
</feature>